<evidence type="ECO:0000313" key="12">
    <source>
        <dbReference type="EnsemblMetazoa" id="ADAC005106-PA"/>
    </source>
</evidence>
<evidence type="ECO:0000256" key="9">
    <source>
        <dbReference type="ARBA" id="ARBA00023319"/>
    </source>
</evidence>
<comment type="subcellular location">
    <subcellularLocation>
        <location evidence="1">Membrane</location>
        <topology evidence="1">Single-pass membrane protein</topology>
    </subcellularLocation>
</comment>
<evidence type="ECO:0000256" key="1">
    <source>
        <dbReference type="ARBA" id="ARBA00004167"/>
    </source>
</evidence>
<feature type="domain" description="Ig-like" evidence="10">
    <location>
        <begin position="217"/>
        <end position="297"/>
    </location>
</feature>
<dbReference type="InterPro" id="IPR007110">
    <property type="entry name" value="Ig-like_dom"/>
</dbReference>
<sequence length="984" mass="107214">MPFEFGEEPFDIYSTGTVSCAVTKGDSPIELEWYFNAYRLRTSDGVLITAGGQRVSMLTIESVQPRHAGNYTCIAKNPAGLASHSAELMVMVLPIILPFEFGEEPFDIYSATTVSCVVTKGDLPIEIVWLFNDRQIRTGDGVLITSSGHRISVLSIESVQPRHAGNYSCLASNTAGTAEYSATLNVMGSSSQAIASFIAFFLFCYPLSPNFLRTVLPIIHPFEFGEEPFDIYSAVTVSCTVTKGDLPIDISWMFNDRQIHTSDGILITKSGQRNSLLSIESVQPRHAGNYTCAARNGAGTVEHIVPYIMPFDFGDEPFDTSSMTTVSCAVTKGDMPIEIFWSFNGQPLFTNGDDGIIITKSGQRVSMLTIESVSSRHAGNYTCLGRNRAGEVRHTSQLKVLVPPSITPFTFGEDPLNSGESTAVNCMVFKGDAPLEIRWYFNGKQLPTNENGIIIARMSERLSSLSIDPIGDFNRGAYECRARNRAGEAVQSADLIINVVPTIMQFSFGEEILNTGDSVAVNCMVVKGDSPLEIRWYLNSVPISSENEGITVVKLSEKLSSLSINAIAPQHRGSYECRVKNRAGEATSNAELIINGLFPNVYSNPIHAHLEHVDSEESVQVTCHVSKGDLPIEISWLFNGRPIRIRSNIEITSIGKRSSSLNIPSVTAEHSGVYTCIARNVASSRNQSAELFVKVLPKIFPFSFGEEPAYIDSFVTVQCAVTIGDLPIEIEWLHGGELISKTNDYGLSIVQSGRRVSTLTIEAIRDHHAGNYSCRARNQAGVAEQGSELIVKVPPKIFPFSFGEEPMNEGDSGSIQCNVPSGDLPLGIRWYFNGALIDDPATTITQIGKRAKALTIDAVRARHAGNYTCEASNLADVVHFTATLLVNVPPKIVPFSFGEETMNSGDSGSVQCNVLSGDFPLAIRWYLNGYPMADDHTVTVTSIGKRLSVLNIDSVHGRHAGNYTCEARNDADTVSFTAELRVNG</sequence>
<dbReference type="AlphaFoldDB" id="W5JIR5"/>
<keyword evidence="3" id="KW-0732">Signal</keyword>
<keyword evidence="5" id="KW-0130">Cell adhesion</keyword>
<dbReference type="PANTHER" id="PTHR44170:SF6">
    <property type="entry name" value="CONTACTIN"/>
    <property type="match status" value="1"/>
</dbReference>
<dbReference type="PANTHER" id="PTHR44170">
    <property type="entry name" value="PROTEIN SIDEKICK"/>
    <property type="match status" value="1"/>
</dbReference>
<evidence type="ECO:0000259" key="10">
    <source>
        <dbReference type="PROSITE" id="PS50835"/>
    </source>
</evidence>
<dbReference type="HOGENOM" id="CLU_339566_0_0_1"/>
<proteinExistence type="predicted"/>
<evidence type="ECO:0000256" key="4">
    <source>
        <dbReference type="ARBA" id="ARBA00022737"/>
    </source>
</evidence>
<keyword evidence="7" id="KW-0472">Membrane</keyword>
<keyword evidence="2" id="KW-0812">Transmembrane</keyword>
<reference evidence="11" key="2">
    <citation type="submission" date="2010-05" db="EMBL/GenBank/DDBJ databases">
        <authorList>
            <person name="Almeida L.G."/>
            <person name="Nicolas M.F."/>
            <person name="Souza R.C."/>
            <person name="Vasconcelos A.T.R."/>
        </authorList>
    </citation>
    <scope>NUCLEOTIDE SEQUENCE</scope>
</reference>
<evidence type="ECO:0000256" key="3">
    <source>
        <dbReference type="ARBA" id="ARBA00022729"/>
    </source>
</evidence>
<evidence type="ECO:0000256" key="7">
    <source>
        <dbReference type="ARBA" id="ARBA00023136"/>
    </source>
</evidence>
<evidence type="ECO:0000256" key="2">
    <source>
        <dbReference type="ARBA" id="ARBA00022692"/>
    </source>
</evidence>
<accession>W5JIR5</accession>
<dbReference type="InterPro" id="IPR036179">
    <property type="entry name" value="Ig-like_dom_sf"/>
</dbReference>
<dbReference type="GO" id="GO:0016020">
    <property type="term" value="C:membrane"/>
    <property type="evidence" value="ECO:0007669"/>
    <property type="project" value="UniProtKB-SubCell"/>
</dbReference>
<keyword evidence="4" id="KW-0677">Repeat</keyword>
<name>W5JIR5_ANODA</name>
<evidence type="ECO:0000313" key="11">
    <source>
        <dbReference type="EMBL" id="ETN63183.1"/>
    </source>
</evidence>
<dbReference type="VEuPathDB" id="VectorBase:ADAC005106"/>
<evidence type="ECO:0000256" key="5">
    <source>
        <dbReference type="ARBA" id="ARBA00022889"/>
    </source>
</evidence>
<dbReference type="VEuPathDB" id="VectorBase:ADAR2_006567"/>
<keyword evidence="13" id="KW-1185">Reference proteome</keyword>
<dbReference type="PRINTS" id="PR01832">
    <property type="entry name" value="VEGFRECEPTOR"/>
</dbReference>
<dbReference type="FunFam" id="2.60.40.10:FF:000017">
    <property type="entry name" value="Down syndrome cell adhesion molecule b"/>
    <property type="match status" value="10"/>
</dbReference>
<dbReference type="PROSITE" id="PS50835">
    <property type="entry name" value="IG_LIKE"/>
    <property type="match status" value="10"/>
</dbReference>
<dbReference type="EMBL" id="ADMH02001284">
    <property type="protein sequence ID" value="ETN63183.1"/>
    <property type="molecule type" value="Genomic_DNA"/>
</dbReference>
<dbReference type="Gene3D" id="2.60.40.10">
    <property type="entry name" value="Immunoglobulins"/>
    <property type="match status" value="10"/>
</dbReference>
<dbReference type="eggNOG" id="KOG0613">
    <property type="taxonomic scope" value="Eukaryota"/>
</dbReference>
<reference evidence="11 13" key="1">
    <citation type="journal article" date="2010" name="BMC Genomics">
        <title>Combination of measures distinguishes pre-miRNAs from other stem-loops in the genome of the newly sequenced Anopheles darlingi.</title>
        <authorList>
            <person name="Mendes N.D."/>
            <person name="Freitas A.T."/>
            <person name="Vasconcelos A.T."/>
            <person name="Sagot M.F."/>
        </authorList>
    </citation>
    <scope>NUCLEOTIDE SEQUENCE</scope>
</reference>
<dbReference type="Pfam" id="PF07679">
    <property type="entry name" value="I-set"/>
    <property type="match status" value="3"/>
</dbReference>
<feature type="domain" description="Ig-like" evidence="10">
    <location>
        <begin position="697"/>
        <end position="790"/>
    </location>
</feature>
<dbReference type="VEuPathDB" id="VectorBase:ADAR2_003127"/>
<feature type="domain" description="Ig-like" evidence="10">
    <location>
        <begin position="890"/>
        <end position="981"/>
    </location>
</feature>
<dbReference type="SMART" id="SM00409">
    <property type="entry name" value="IG"/>
    <property type="match status" value="10"/>
</dbReference>
<keyword evidence="8" id="KW-1015">Disulfide bond</keyword>
<feature type="domain" description="Ig-like" evidence="10">
    <location>
        <begin position="1"/>
        <end position="89"/>
    </location>
</feature>
<keyword evidence="6" id="KW-1133">Transmembrane helix</keyword>
<feature type="domain" description="Ig-like" evidence="10">
    <location>
        <begin position="306"/>
        <end position="399"/>
    </location>
</feature>
<dbReference type="SUPFAM" id="SSF48726">
    <property type="entry name" value="Immunoglobulin"/>
    <property type="match status" value="10"/>
</dbReference>
<evidence type="ECO:0000256" key="8">
    <source>
        <dbReference type="ARBA" id="ARBA00023157"/>
    </source>
</evidence>
<dbReference type="InterPro" id="IPR003598">
    <property type="entry name" value="Ig_sub2"/>
</dbReference>
<reference evidence="11" key="3">
    <citation type="journal article" date="2013" name="Nucleic Acids Res.">
        <title>The genome of Anopheles darlingi, the main neotropical malaria vector.</title>
        <authorList>
            <person name="Marinotti O."/>
            <person name="Cerqueira G.C."/>
            <person name="de Almeida L.G."/>
            <person name="Ferro M.I."/>
            <person name="Loreto E.L."/>
            <person name="Zaha A."/>
            <person name="Teixeira S.M."/>
            <person name="Wespiser A.R."/>
            <person name="Almeida E Silva A."/>
            <person name="Schlindwein A.D."/>
            <person name="Pacheco A.C."/>
            <person name="Silva A.L."/>
            <person name="Graveley B.R."/>
            <person name="Walenz B.P."/>
            <person name="Lima Bde A."/>
            <person name="Ribeiro C.A."/>
            <person name="Nunes-Silva C.G."/>
            <person name="de Carvalho C.R."/>
            <person name="Soares C.M."/>
            <person name="de Menezes C.B."/>
            <person name="Matiolli C."/>
            <person name="Caffrey D."/>
            <person name="Araujo D.A."/>
            <person name="de Oliveira D.M."/>
            <person name="Golenbock D."/>
            <person name="Grisard E.C."/>
            <person name="Fantinatti-Garboggini F."/>
            <person name="de Carvalho F.M."/>
            <person name="Barcellos F.G."/>
            <person name="Prosdocimi F."/>
            <person name="May G."/>
            <person name="Azevedo Junior G.M."/>
            <person name="Guimaraes G.M."/>
            <person name="Goldman G.H."/>
            <person name="Padilha I.Q."/>
            <person name="Batista Jda S."/>
            <person name="Ferro J.A."/>
            <person name="Ribeiro J.M."/>
            <person name="Fietto J.L."/>
            <person name="Dabbas K.M."/>
            <person name="Cerdeira L."/>
            <person name="Agnez-Lima L.F."/>
            <person name="Brocchi M."/>
            <person name="de Carvalho M.O."/>
            <person name="Teixeira Mde M."/>
            <person name="Diniz Maia Mde M."/>
            <person name="Goldman M.H."/>
            <person name="Cruz Schneider M.P."/>
            <person name="Felipe M.S."/>
            <person name="Hungria M."/>
            <person name="Nicolas M.F."/>
            <person name="Pereira M."/>
            <person name="Montes M.A."/>
            <person name="Cantao M.E."/>
            <person name="Vincentz M."/>
            <person name="Rafael M.S."/>
            <person name="Silverman N."/>
            <person name="Stoco P.H."/>
            <person name="Souza R.C."/>
            <person name="Vicentini R."/>
            <person name="Gazzinelli R.T."/>
            <person name="Neves Rde O."/>
            <person name="Silva R."/>
            <person name="Astolfi-Filho S."/>
            <person name="Maciel T.E."/>
            <person name="Urmenyi T.P."/>
            <person name="Tadei W.P."/>
            <person name="Camargo E.P."/>
            <person name="de Vasconcelos A.T."/>
        </authorList>
    </citation>
    <scope>NUCLEOTIDE SEQUENCE</scope>
</reference>
<dbReference type="GO" id="GO:0048812">
    <property type="term" value="P:neuron projection morphogenesis"/>
    <property type="evidence" value="ECO:0007669"/>
    <property type="project" value="UniProtKB-ARBA"/>
</dbReference>
<dbReference type="GO" id="GO:0098609">
    <property type="term" value="P:cell-cell adhesion"/>
    <property type="evidence" value="ECO:0007669"/>
    <property type="project" value="TreeGrafter"/>
</dbReference>
<evidence type="ECO:0000313" key="13">
    <source>
        <dbReference type="Proteomes" id="UP000000673"/>
    </source>
</evidence>
<dbReference type="Pfam" id="PF13927">
    <property type="entry name" value="Ig_3"/>
    <property type="match status" value="7"/>
</dbReference>
<dbReference type="OMA" id="SWLFNDY"/>
<dbReference type="InterPro" id="IPR003599">
    <property type="entry name" value="Ig_sub"/>
</dbReference>
<dbReference type="InterPro" id="IPR013098">
    <property type="entry name" value="Ig_I-set"/>
</dbReference>
<dbReference type="EnsemblMetazoa" id="ADAC005106-RA">
    <property type="protein sequence ID" value="ADAC005106-PA"/>
    <property type="gene ID" value="ADAC005106"/>
</dbReference>
<keyword evidence="9" id="KW-0393">Immunoglobulin domain</keyword>
<organism evidence="11">
    <name type="scientific">Anopheles darlingi</name>
    <name type="common">Mosquito</name>
    <dbReference type="NCBI Taxonomy" id="43151"/>
    <lineage>
        <taxon>Eukaryota</taxon>
        <taxon>Metazoa</taxon>
        <taxon>Ecdysozoa</taxon>
        <taxon>Arthropoda</taxon>
        <taxon>Hexapoda</taxon>
        <taxon>Insecta</taxon>
        <taxon>Pterygota</taxon>
        <taxon>Neoptera</taxon>
        <taxon>Endopterygota</taxon>
        <taxon>Diptera</taxon>
        <taxon>Nematocera</taxon>
        <taxon>Culicoidea</taxon>
        <taxon>Culicidae</taxon>
        <taxon>Anophelinae</taxon>
        <taxon>Anopheles</taxon>
    </lineage>
</organism>
<feature type="domain" description="Ig-like" evidence="10">
    <location>
        <begin position="795"/>
        <end position="881"/>
    </location>
</feature>
<evidence type="ECO:0000256" key="6">
    <source>
        <dbReference type="ARBA" id="ARBA00022989"/>
    </source>
</evidence>
<dbReference type="InterPro" id="IPR013783">
    <property type="entry name" value="Ig-like_fold"/>
</dbReference>
<gene>
    <name evidence="11" type="ORF">AND_005106</name>
</gene>
<dbReference type="Proteomes" id="UP000000673">
    <property type="component" value="Unassembled WGS sequence"/>
</dbReference>
<dbReference type="SMART" id="SM00408">
    <property type="entry name" value="IGc2"/>
    <property type="match status" value="10"/>
</dbReference>
<feature type="domain" description="Ig-like" evidence="10">
    <location>
        <begin position="501"/>
        <end position="593"/>
    </location>
</feature>
<feature type="domain" description="Ig-like" evidence="10">
    <location>
        <begin position="94"/>
        <end position="185"/>
    </location>
</feature>
<dbReference type="STRING" id="43151.W5JIR5"/>
<feature type="domain" description="Ig-like" evidence="10">
    <location>
        <begin position="404"/>
        <end position="496"/>
    </location>
</feature>
<protein>
    <submittedName>
        <fullName evidence="11">Down syndrome cell adhesion molecule</fullName>
    </submittedName>
</protein>
<reference evidence="12" key="4">
    <citation type="submission" date="2015-06" db="UniProtKB">
        <authorList>
            <consortium name="EnsemblMetazoa"/>
        </authorList>
    </citation>
    <scope>IDENTIFICATION</scope>
</reference>
<feature type="domain" description="Ig-like" evidence="10">
    <location>
        <begin position="599"/>
        <end position="692"/>
    </location>
</feature>